<evidence type="ECO:0000259" key="1">
    <source>
        <dbReference type="Pfam" id="PF07727"/>
    </source>
</evidence>
<dbReference type="InterPro" id="IPR013103">
    <property type="entry name" value="RVT_2"/>
</dbReference>
<protein>
    <recommendedName>
        <fullName evidence="1">Reverse transcriptase Ty1/copia-type domain-containing protein</fullName>
    </recommendedName>
</protein>
<feature type="domain" description="Reverse transcriptase Ty1/copia-type" evidence="1">
    <location>
        <begin position="55"/>
        <end position="117"/>
    </location>
</feature>
<keyword evidence="3" id="KW-1185">Reference proteome</keyword>
<evidence type="ECO:0000313" key="3">
    <source>
        <dbReference type="Proteomes" id="UP001188597"/>
    </source>
</evidence>
<dbReference type="EMBL" id="JAVXUP010000812">
    <property type="protein sequence ID" value="KAK3020468.1"/>
    <property type="molecule type" value="Genomic_DNA"/>
</dbReference>
<dbReference type="Proteomes" id="UP001188597">
    <property type="component" value="Unassembled WGS sequence"/>
</dbReference>
<dbReference type="Pfam" id="PF07727">
    <property type="entry name" value="RVT_2"/>
    <property type="match status" value="1"/>
</dbReference>
<dbReference type="AlphaFoldDB" id="A0AA88W6M7"/>
<gene>
    <name evidence="2" type="ORF">RJ639_047122</name>
</gene>
<proteinExistence type="predicted"/>
<sequence length="120" mass="12876">MALVFSRRPAVVLDGELAIVDGAASSEAAVAKPEGCYPNKPVGGKKREPDVGSGVVICIYVDDMLIFCNDIDRINEAKNFLAANFSIKDLGKADMILGIKVIRSQYGIVLTPSSYIEEDP</sequence>
<evidence type="ECO:0000313" key="2">
    <source>
        <dbReference type="EMBL" id="KAK3020468.1"/>
    </source>
</evidence>
<name>A0AA88W6M7_9ASTE</name>
<comment type="caution">
    <text evidence="2">The sequence shown here is derived from an EMBL/GenBank/DDBJ whole genome shotgun (WGS) entry which is preliminary data.</text>
</comment>
<reference evidence="2" key="1">
    <citation type="submission" date="2022-12" db="EMBL/GenBank/DDBJ databases">
        <title>Draft genome assemblies for two species of Escallonia (Escalloniales).</title>
        <authorList>
            <person name="Chanderbali A."/>
            <person name="Dervinis C."/>
            <person name="Anghel I."/>
            <person name="Soltis D."/>
            <person name="Soltis P."/>
            <person name="Zapata F."/>
        </authorList>
    </citation>
    <scope>NUCLEOTIDE SEQUENCE</scope>
    <source>
        <strain evidence="2">UCBG64.0493</strain>
        <tissue evidence="2">Leaf</tissue>
    </source>
</reference>
<accession>A0AA88W6M7</accession>
<organism evidence="2 3">
    <name type="scientific">Escallonia herrerae</name>
    <dbReference type="NCBI Taxonomy" id="1293975"/>
    <lineage>
        <taxon>Eukaryota</taxon>
        <taxon>Viridiplantae</taxon>
        <taxon>Streptophyta</taxon>
        <taxon>Embryophyta</taxon>
        <taxon>Tracheophyta</taxon>
        <taxon>Spermatophyta</taxon>
        <taxon>Magnoliopsida</taxon>
        <taxon>eudicotyledons</taxon>
        <taxon>Gunneridae</taxon>
        <taxon>Pentapetalae</taxon>
        <taxon>asterids</taxon>
        <taxon>campanulids</taxon>
        <taxon>Escalloniales</taxon>
        <taxon>Escalloniaceae</taxon>
        <taxon>Escallonia</taxon>
    </lineage>
</organism>